<protein>
    <submittedName>
        <fullName evidence="2">Uncharacterized protein</fullName>
    </submittedName>
</protein>
<gene>
    <name evidence="2" type="ORF">E1301_Tti023156</name>
</gene>
<keyword evidence="3" id="KW-1185">Reference proteome</keyword>
<evidence type="ECO:0000313" key="3">
    <source>
        <dbReference type="Proteomes" id="UP000324632"/>
    </source>
</evidence>
<feature type="compositionally biased region" description="Basic and acidic residues" evidence="1">
    <location>
        <begin position="53"/>
        <end position="63"/>
    </location>
</feature>
<name>A0A5A9NPQ2_9TELE</name>
<dbReference type="EMBL" id="SOYY01000014">
    <property type="protein sequence ID" value="KAA0712104.1"/>
    <property type="molecule type" value="Genomic_DNA"/>
</dbReference>
<proteinExistence type="predicted"/>
<evidence type="ECO:0000256" key="1">
    <source>
        <dbReference type="SAM" id="MobiDB-lite"/>
    </source>
</evidence>
<dbReference type="PANTHER" id="PTHR23052">
    <property type="entry name" value="AXONEMAL DYNEIN LIGHT CHAIN DOMAIN-CONTAINING PROTEIN 1"/>
    <property type="match status" value="1"/>
</dbReference>
<sequence>MNDIKGRWSTLEKEEKQRYCQEAAALRVHVQAEDLSPEMRDLRFKLHLKKLKRDPASDERPPKGQEAMGELSKTITWHKQLGIRINSESEMHATLMSLSGNMEFWSRRLRSQSGPERHPSGDWVKMEEALGSLINLFEDAVLLVDSTQLEQSRANKIEKKELKYKI</sequence>
<dbReference type="PANTHER" id="PTHR23052:SF1">
    <property type="entry name" value="AXONEMAL DYNEIN LIGHT CHAIN DOMAIN-CONTAINING PROTEIN 1"/>
    <property type="match status" value="1"/>
</dbReference>
<reference evidence="2 3" key="1">
    <citation type="journal article" date="2019" name="Mol. Ecol. Resour.">
        <title>Chromosome-level genome assembly of Triplophysa tibetana, a fish adapted to the harsh high-altitude environment of the Tibetan Plateau.</title>
        <authorList>
            <person name="Yang X."/>
            <person name="Liu H."/>
            <person name="Ma Z."/>
            <person name="Zou Y."/>
            <person name="Zou M."/>
            <person name="Mao Y."/>
            <person name="Li X."/>
            <person name="Wang H."/>
            <person name="Chen T."/>
            <person name="Wang W."/>
            <person name="Yang R."/>
        </authorList>
    </citation>
    <scope>NUCLEOTIDE SEQUENCE [LARGE SCALE GENOMIC DNA]</scope>
    <source>
        <strain evidence="2">TTIB1903HZAU</strain>
        <tissue evidence="2">Muscle</tissue>
    </source>
</reference>
<organism evidence="2 3">
    <name type="scientific">Triplophysa tibetana</name>
    <dbReference type="NCBI Taxonomy" id="1572043"/>
    <lineage>
        <taxon>Eukaryota</taxon>
        <taxon>Metazoa</taxon>
        <taxon>Chordata</taxon>
        <taxon>Craniata</taxon>
        <taxon>Vertebrata</taxon>
        <taxon>Euteleostomi</taxon>
        <taxon>Actinopterygii</taxon>
        <taxon>Neopterygii</taxon>
        <taxon>Teleostei</taxon>
        <taxon>Ostariophysi</taxon>
        <taxon>Cypriniformes</taxon>
        <taxon>Nemacheilidae</taxon>
        <taxon>Triplophysa</taxon>
    </lineage>
</organism>
<accession>A0A5A9NPQ2</accession>
<comment type="caution">
    <text evidence="2">The sequence shown here is derived from an EMBL/GenBank/DDBJ whole genome shotgun (WGS) entry which is preliminary data.</text>
</comment>
<feature type="region of interest" description="Disordered" evidence="1">
    <location>
        <begin position="52"/>
        <end position="71"/>
    </location>
</feature>
<evidence type="ECO:0000313" key="2">
    <source>
        <dbReference type="EMBL" id="KAA0712104.1"/>
    </source>
</evidence>
<dbReference type="Proteomes" id="UP000324632">
    <property type="component" value="Chromosome 14"/>
</dbReference>
<dbReference type="AlphaFoldDB" id="A0A5A9NPQ2"/>
<dbReference type="InterPro" id="IPR052845">
    <property type="entry name" value="Axonemal_dynein_LC_domain"/>
</dbReference>